<dbReference type="EMBL" id="LWDV01000007">
    <property type="protein sequence ID" value="OCL27686.1"/>
    <property type="molecule type" value="Genomic_DNA"/>
</dbReference>
<keyword evidence="1" id="KW-0472">Membrane</keyword>
<sequence length="327" mass="37606">MTEEMNNVELENKGMDNVVDSQSLQEEYLFINCKFNYGGRIKNYGFINLVIDIKAKSLIKVSALLTSDRDIWDINLHISFFKDELDEFIEKSASTEDNELRLKIRDSLDVAGLIEANRDEAVERILKETIENIMQEAVTLNLVIERVNKEELKVTYPNLFTKTEDLDDKESKNYKNNNLDGTTNNGKLNMDIKLRCNPVISPVKGKKVTELNLGDEIVVKVNDDRDVSKDIVEMLEKNEDGDIIGLIREINYNEELDRYNIVVQFRSSIFGELVVEPELKIKYNQAINEELENGKKEAMELDQNMLIIGIFATIMIILIFGAVIFYT</sequence>
<comment type="caution">
    <text evidence="2">The sequence shown here is derived from an EMBL/GenBank/DDBJ whole genome shotgun (WGS) entry which is preliminary data.</text>
</comment>
<organism evidence="2 3">
    <name type="scientific">Orenia metallireducens</name>
    <dbReference type="NCBI Taxonomy" id="1413210"/>
    <lineage>
        <taxon>Bacteria</taxon>
        <taxon>Bacillati</taxon>
        <taxon>Bacillota</taxon>
        <taxon>Clostridia</taxon>
        <taxon>Halanaerobiales</taxon>
        <taxon>Halobacteroidaceae</taxon>
        <taxon>Orenia</taxon>
    </lineage>
</organism>
<accession>A0A1C0ABF1</accession>
<proteinExistence type="predicted"/>
<reference evidence="2 3" key="2">
    <citation type="submission" date="2016-08" db="EMBL/GenBank/DDBJ databases">
        <title>Orenia metallireducens sp. nov. strain Z6, a Novel Metal-reducing Firmicute from the Deep Subsurface.</title>
        <authorList>
            <person name="Maxim B.I."/>
            <person name="Kenneth K."/>
            <person name="Flynn T.M."/>
            <person name="Oloughlin E.J."/>
            <person name="Locke R.A."/>
            <person name="Weber J.R."/>
            <person name="Egan S.M."/>
            <person name="Mackie R.I."/>
            <person name="Cann I.K."/>
        </authorList>
    </citation>
    <scope>NUCLEOTIDE SEQUENCE [LARGE SCALE GENOMIC DNA]</scope>
    <source>
        <strain evidence="2 3">Z6</strain>
    </source>
</reference>
<evidence type="ECO:0000313" key="3">
    <source>
        <dbReference type="Proteomes" id="UP000093514"/>
    </source>
</evidence>
<name>A0A1C0ABF1_9FIRM</name>
<dbReference type="AlphaFoldDB" id="A0A1C0ABF1"/>
<gene>
    <name evidence="2" type="ORF">U472_03800</name>
</gene>
<reference evidence="3" key="1">
    <citation type="submission" date="2016-07" db="EMBL/GenBank/DDBJ databases">
        <authorList>
            <person name="Florea S."/>
            <person name="Webb J.S."/>
            <person name="Jaromczyk J."/>
            <person name="Schardl C.L."/>
        </authorList>
    </citation>
    <scope>NUCLEOTIDE SEQUENCE [LARGE SCALE GENOMIC DNA]</scope>
    <source>
        <strain evidence="3">Z6</strain>
    </source>
</reference>
<dbReference type="OrthoDB" id="2112867at2"/>
<dbReference type="RefSeq" id="WP_068715678.1">
    <property type="nucleotide sequence ID" value="NZ_LWDV01000007.1"/>
</dbReference>
<evidence type="ECO:0000256" key="1">
    <source>
        <dbReference type="SAM" id="Phobius"/>
    </source>
</evidence>
<evidence type="ECO:0000313" key="2">
    <source>
        <dbReference type="EMBL" id="OCL27686.1"/>
    </source>
</evidence>
<protein>
    <submittedName>
        <fullName evidence="2">Uncharacterized protein</fullName>
    </submittedName>
</protein>
<keyword evidence="3" id="KW-1185">Reference proteome</keyword>
<dbReference type="Proteomes" id="UP000093514">
    <property type="component" value="Unassembled WGS sequence"/>
</dbReference>
<feature type="transmembrane region" description="Helical" evidence="1">
    <location>
        <begin position="305"/>
        <end position="326"/>
    </location>
</feature>
<keyword evidence="1" id="KW-1133">Transmembrane helix</keyword>
<keyword evidence="1" id="KW-0812">Transmembrane</keyword>